<comment type="caution">
    <text evidence="2">The sequence shown here is derived from an EMBL/GenBank/DDBJ whole genome shotgun (WGS) entry which is preliminary data.</text>
</comment>
<proteinExistence type="predicted"/>
<gene>
    <name evidence="2" type="ORF">KDH_63650</name>
</gene>
<dbReference type="RefSeq" id="WP_338256228.1">
    <property type="nucleotide sequence ID" value="NZ_BSRI01000002.1"/>
</dbReference>
<reference evidence="2 3" key="1">
    <citation type="submission" date="2023-02" db="EMBL/GenBank/DDBJ databases">
        <title>Dictyobacter halimunensis sp. nov., a new member of the class Ktedonobacteria from forest soil in a geothermal area.</title>
        <authorList>
            <person name="Rachmania M.K."/>
            <person name="Ningsih F."/>
            <person name="Sakai Y."/>
            <person name="Yabe S."/>
            <person name="Yokota A."/>
            <person name="Sjamsuridzal W."/>
        </authorList>
    </citation>
    <scope>NUCLEOTIDE SEQUENCE [LARGE SCALE GENOMIC DNA]</scope>
    <source>
        <strain evidence="2 3">S3.2.2.5</strain>
    </source>
</reference>
<keyword evidence="1" id="KW-1133">Transmembrane helix</keyword>
<protein>
    <recommendedName>
        <fullName evidence="4">Zinc-finger domain-containing protein</fullName>
    </recommendedName>
</protein>
<evidence type="ECO:0000313" key="3">
    <source>
        <dbReference type="Proteomes" id="UP001344906"/>
    </source>
</evidence>
<sequence length="646" mass="69831">MNCRQARAMLAIYREQKQNPTETAELEDHLAHCAECKDAYAQYQLVGERIRSMPAIEPDPDAHQKLMQALAAEHVRFLQRTPASASSTPTPVFLAPYLKDLAKQPAHADSLAAFSTATTGPLPVLPVTRPRRSRSTQHIAIIGLAASFLVVVMLGGLVSLLMLANQGQPGVIPSNQVSISHSEIAQADTNPISTQSSYPHVASSVASGNAIYYSAYNEDGSNWMLEKLNTTGDSNATHQSSPLLATSTTQPLLILGSNDNWLLWLQMEAPKHPAGKQSHTATAQSDNQSGKLAGSWSLKALYIGQDATTQNQQTPQDGTADFAKPLTLRTDTFNSSAVADWVNTPIQGISFYTDHALVALIDSKGTSHLLNYQFSQNALDKSTEMARAQDQHVLNSPTASSDGRSIYWSDEWQTPDHKLNSNIWTQQTVQAAPSKTGRWIDHPETQTYLYRDDGTSFRPQIVTGTLFFLTTNENVTANATAAATSTAGVTPTVTSTVTPTVSATAQATATPTQQNLSNLLANPGEIDPTVITPQIDMETPGKLLAFTPDGATPVTTNISDSEVLTGLQSGGSFLIWQNSITKDFKMYDTRARVMVNGINTIDRNSTALISVSGTTVIWTKYVAPDPNNSDPTTESNITFTTLKWPK</sequence>
<organism evidence="2 3">
    <name type="scientific">Dictyobacter halimunensis</name>
    <dbReference type="NCBI Taxonomy" id="3026934"/>
    <lineage>
        <taxon>Bacteria</taxon>
        <taxon>Bacillati</taxon>
        <taxon>Chloroflexota</taxon>
        <taxon>Ktedonobacteria</taxon>
        <taxon>Ktedonobacterales</taxon>
        <taxon>Dictyobacteraceae</taxon>
        <taxon>Dictyobacter</taxon>
    </lineage>
</organism>
<evidence type="ECO:0008006" key="4">
    <source>
        <dbReference type="Google" id="ProtNLM"/>
    </source>
</evidence>
<keyword evidence="1" id="KW-0812">Transmembrane</keyword>
<evidence type="ECO:0000313" key="2">
    <source>
        <dbReference type="EMBL" id="GLV59539.1"/>
    </source>
</evidence>
<keyword evidence="3" id="KW-1185">Reference proteome</keyword>
<dbReference type="Gene3D" id="1.10.10.1320">
    <property type="entry name" value="Anti-sigma factor, zinc-finger domain"/>
    <property type="match status" value="1"/>
</dbReference>
<evidence type="ECO:0000256" key="1">
    <source>
        <dbReference type="SAM" id="Phobius"/>
    </source>
</evidence>
<name>A0ABQ6FZ48_9CHLR</name>
<keyword evidence="1" id="KW-0472">Membrane</keyword>
<dbReference type="Proteomes" id="UP001344906">
    <property type="component" value="Unassembled WGS sequence"/>
</dbReference>
<dbReference type="InterPro" id="IPR041916">
    <property type="entry name" value="Anti_sigma_zinc_sf"/>
</dbReference>
<feature type="transmembrane region" description="Helical" evidence="1">
    <location>
        <begin position="139"/>
        <end position="164"/>
    </location>
</feature>
<dbReference type="EMBL" id="BSRI01000002">
    <property type="protein sequence ID" value="GLV59539.1"/>
    <property type="molecule type" value="Genomic_DNA"/>
</dbReference>
<accession>A0ABQ6FZ48</accession>